<dbReference type="OrthoDB" id="2830174at2"/>
<proteinExistence type="predicted"/>
<gene>
    <name evidence="1" type="ORF">D0466_04160</name>
</gene>
<keyword evidence="2" id="KW-1185">Reference proteome</keyword>
<organism evidence="1 2">
    <name type="scientific">Peribacillus glennii</name>
    <dbReference type="NCBI Taxonomy" id="2303991"/>
    <lineage>
        <taxon>Bacteria</taxon>
        <taxon>Bacillati</taxon>
        <taxon>Bacillota</taxon>
        <taxon>Bacilli</taxon>
        <taxon>Bacillales</taxon>
        <taxon>Bacillaceae</taxon>
        <taxon>Peribacillus</taxon>
    </lineage>
</organism>
<reference evidence="1 2" key="1">
    <citation type="submission" date="2018-08" db="EMBL/GenBank/DDBJ databases">
        <title>Bacillus chawlae sp. nov., Bacillus glennii sp. nov., and Bacillus saganii sp. nov. Isolated from the Vehicle Assembly Building at Kennedy Space Center where the Viking Spacecraft were Assembled.</title>
        <authorList>
            <person name="Seuylemezian A."/>
            <person name="Vaishampayan P."/>
        </authorList>
    </citation>
    <scope>NUCLEOTIDE SEQUENCE [LARGE SCALE GENOMIC DNA]</scope>
    <source>
        <strain evidence="1 2">V44-8</strain>
    </source>
</reference>
<protein>
    <submittedName>
        <fullName evidence="1">Uncharacterized protein</fullName>
    </submittedName>
</protein>
<dbReference type="Pfam" id="PF19866">
    <property type="entry name" value="DUF6339"/>
    <property type="match status" value="1"/>
</dbReference>
<dbReference type="InterPro" id="IPR045920">
    <property type="entry name" value="DUF6339"/>
</dbReference>
<accession>A0A372LFP3</accession>
<dbReference type="RefSeq" id="WP_117321287.1">
    <property type="nucleotide sequence ID" value="NZ_QVTD01000003.1"/>
</dbReference>
<dbReference type="Proteomes" id="UP000262939">
    <property type="component" value="Unassembled WGS sequence"/>
</dbReference>
<evidence type="ECO:0000313" key="1">
    <source>
        <dbReference type="EMBL" id="RFU65111.1"/>
    </source>
</evidence>
<comment type="caution">
    <text evidence="1">The sequence shown here is derived from an EMBL/GenBank/DDBJ whole genome shotgun (WGS) entry which is preliminary data.</text>
</comment>
<dbReference type="EMBL" id="QVTD01000003">
    <property type="protein sequence ID" value="RFU65111.1"/>
    <property type="molecule type" value="Genomic_DNA"/>
</dbReference>
<name>A0A372LFP3_9BACI</name>
<evidence type="ECO:0000313" key="2">
    <source>
        <dbReference type="Proteomes" id="UP000262939"/>
    </source>
</evidence>
<sequence length="243" mass="28940">MWENVVYTKAQAKFKFQQIEAEPETCAPRQVKAPFDRLREILINEQKSFLSDEMKKINSYAFDLHMGLILYRVLKEKYGFNERLAAQDEMWRYLSLEVFPDLVYERFGMNDQRFYKGKRRIWLKSIWWYIHLSWQGTEEETIEILKDNSSDELSQLLDRSGSGGYRVELTREIMRQYKVNASSKVPQLFRRVLKLNTARLNMIEPSLVEGGIEKYVSDLYKYFLNDFSKIGETSQLYGNNTKN</sequence>
<dbReference type="AlphaFoldDB" id="A0A372LFP3"/>